<dbReference type="Gene3D" id="3.40.50.1820">
    <property type="entry name" value="alpha/beta hydrolase"/>
    <property type="match status" value="1"/>
</dbReference>
<dbReference type="HOGENOM" id="CLU_006586_16_2_1"/>
<dbReference type="ESTHER" id="trias-j4u9s5">
    <property type="family name" value="Fungal_carboxylesterase_lipase"/>
</dbReference>
<dbReference type="SUPFAM" id="SSF53474">
    <property type="entry name" value="alpha/beta-Hydrolases"/>
    <property type="match status" value="1"/>
</dbReference>
<dbReference type="InterPro" id="IPR029058">
    <property type="entry name" value="AB_hydrolase_fold"/>
</dbReference>
<dbReference type="VEuPathDB" id="FungiDB:A1Q1_03758"/>
<reference evidence="4 5" key="1">
    <citation type="journal article" date="2012" name="Eukaryot. Cell">
        <title>Draft genome sequence of CBS 2479, the standard type strain of Trichosporon asahii.</title>
        <authorList>
            <person name="Yang R.Y."/>
            <person name="Li H.T."/>
            <person name="Zhu H."/>
            <person name="Zhou G.P."/>
            <person name="Wang M."/>
            <person name="Wang L."/>
        </authorList>
    </citation>
    <scope>NUCLEOTIDE SEQUENCE [LARGE SCALE GENOMIC DNA]</scope>
    <source>
        <strain evidence="5">ATCC 90039 / CBS 2479 / JCM 2466 / KCTC 7840 / NCYC 2677 / UAMH 7654</strain>
    </source>
</reference>
<feature type="region of interest" description="Disordered" evidence="1">
    <location>
        <begin position="562"/>
        <end position="590"/>
    </location>
</feature>
<proteinExistence type="predicted"/>
<dbReference type="Pfam" id="PF00135">
    <property type="entry name" value="COesterase"/>
    <property type="match status" value="1"/>
</dbReference>
<comment type="caution">
    <text evidence="4">The sequence shown here is derived from an EMBL/GenBank/DDBJ whole genome shotgun (WGS) entry which is preliminary data.</text>
</comment>
<evidence type="ECO:0000259" key="3">
    <source>
        <dbReference type="Pfam" id="PF00135"/>
    </source>
</evidence>
<evidence type="ECO:0000313" key="5">
    <source>
        <dbReference type="Proteomes" id="UP000002748"/>
    </source>
</evidence>
<dbReference type="PANTHER" id="PTHR45570">
    <property type="entry name" value="CARBOXYLIC ESTER HYDROLASE"/>
    <property type="match status" value="1"/>
</dbReference>
<dbReference type="GeneID" id="25987271"/>
<name>J4U9S5_TRIAS</name>
<feature type="signal peptide" evidence="2">
    <location>
        <begin position="1"/>
        <end position="17"/>
    </location>
</feature>
<evidence type="ECO:0000256" key="2">
    <source>
        <dbReference type="SAM" id="SignalP"/>
    </source>
</evidence>
<dbReference type="KEGG" id="tasa:A1Q1_03758"/>
<dbReference type="AlphaFoldDB" id="J4U9S5"/>
<dbReference type="OrthoDB" id="408631at2759"/>
<feature type="domain" description="Carboxylesterase type B" evidence="3">
    <location>
        <begin position="51"/>
        <end position="530"/>
    </location>
</feature>
<dbReference type="EMBL" id="ALBS01000249">
    <property type="protein sequence ID" value="EJT47420.1"/>
    <property type="molecule type" value="Genomic_DNA"/>
</dbReference>
<feature type="chain" id="PRO_5003780431" description="Carboxylesterase type B domain-containing protein" evidence="2">
    <location>
        <begin position="18"/>
        <end position="611"/>
    </location>
</feature>
<dbReference type="RefSeq" id="XP_014178588.1">
    <property type="nucleotide sequence ID" value="XM_014323113.1"/>
</dbReference>
<gene>
    <name evidence="4" type="ORF">A1Q1_03758</name>
</gene>
<protein>
    <recommendedName>
        <fullName evidence="3">Carboxylesterase type B domain-containing protein</fullName>
    </recommendedName>
</protein>
<dbReference type="Proteomes" id="UP000002748">
    <property type="component" value="Unassembled WGS sequence"/>
</dbReference>
<evidence type="ECO:0000256" key="1">
    <source>
        <dbReference type="SAM" id="MobiDB-lite"/>
    </source>
</evidence>
<dbReference type="InterPro" id="IPR002018">
    <property type="entry name" value="CarbesteraseB"/>
</dbReference>
<keyword evidence="2" id="KW-0732">Signal</keyword>
<feature type="compositionally biased region" description="Polar residues" evidence="1">
    <location>
        <begin position="575"/>
        <end position="588"/>
    </location>
</feature>
<organism evidence="4 5">
    <name type="scientific">Trichosporon asahii var. asahii (strain ATCC 90039 / CBS 2479 / JCM 2466 / KCTC 7840 / NBRC 103889/ NCYC 2677 / UAMH 7654)</name>
    <name type="common">Yeast</name>
    <dbReference type="NCBI Taxonomy" id="1186058"/>
    <lineage>
        <taxon>Eukaryota</taxon>
        <taxon>Fungi</taxon>
        <taxon>Dikarya</taxon>
        <taxon>Basidiomycota</taxon>
        <taxon>Agaricomycotina</taxon>
        <taxon>Tremellomycetes</taxon>
        <taxon>Trichosporonales</taxon>
        <taxon>Trichosporonaceae</taxon>
        <taxon>Trichosporon</taxon>
    </lineage>
</organism>
<accession>J4U9S5</accession>
<sequence>MLTKTLAALALGAGALASPTLDLARRDGCTLSWNGTDITGTQDGGACRYTVRYATAGRWEYPVHAQNQTGVDAAKFPPMCAQGEKNRLEPAEADFQPMSEDCQFMTIFTPANITKDSKLPVFYWIHGGSYVGGSASDKGLNGTSMAVNDDIIVIFTQYRLGILGHLPPPVAPTGGDPNYALHDIITSLEVVRDNIGAAGGDPAAVTVGGQSAGASMTRALWATPAAKGLYRGFIMHSDPITIGTQGPDETEALQNLVYNNTAGNGTMLAQLNCTDFACWQNANLSLVINASDTVNTLGPKKVFSVTQGEVFRPSYGTKSLPQDPANALFYNNTNLAFNVSEIPLLITTTRNESGYLVDAVAQVNISANDMLFNLSLQSFEHNQTRVDYIINSGHYSMPNNSDGLREALEVGITDVVWRCATRAIGHEWARQGGKIWIGEWNRGIQYTFDNGTYCSGNNVVCHGDDVYPTFNSQPTDKDSEDEYANWGAQIHGAWASFIKNGDPTKAGLNWTQWNENSPKDDVFNIGQRNEIRECPKDLWGTDKFPWYWQIYSNETIVDLGTGNHTAVDKDDAPQATGSGQKNGQSTDKNAGMKLSAAGGLTLSAIALSLLL</sequence>
<dbReference type="PANTHER" id="PTHR45570:SF1">
    <property type="entry name" value="CARBOXYLIC ESTER HYDROLASE"/>
    <property type="match status" value="1"/>
</dbReference>
<evidence type="ECO:0000313" key="4">
    <source>
        <dbReference type="EMBL" id="EJT47420.1"/>
    </source>
</evidence>